<keyword evidence="2" id="KW-1185">Reference proteome</keyword>
<dbReference type="Proteomes" id="UP000660265">
    <property type="component" value="Unassembled WGS sequence"/>
</dbReference>
<gene>
    <name evidence="1" type="ORF">GCM10011583_57650</name>
</gene>
<organism evidence="1 2">
    <name type="scientific">Streptomyces camponoticapitis</name>
    <dbReference type="NCBI Taxonomy" id="1616125"/>
    <lineage>
        <taxon>Bacteria</taxon>
        <taxon>Bacillati</taxon>
        <taxon>Actinomycetota</taxon>
        <taxon>Actinomycetes</taxon>
        <taxon>Kitasatosporales</taxon>
        <taxon>Streptomycetaceae</taxon>
        <taxon>Streptomyces</taxon>
    </lineage>
</organism>
<accession>A0ABQ2EP62</accession>
<protein>
    <submittedName>
        <fullName evidence="1">Uncharacterized protein</fullName>
    </submittedName>
</protein>
<evidence type="ECO:0000313" key="1">
    <source>
        <dbReference type="EMBL" id="GGK18250.1"/>
    </source>
</evidence>
<dbReference type="RefSeq" id="WP_189110502.1">
    <property type="nucleotide sequence ID" value="NZ_BMMV01000023.1"/>
</dbReference>
<dbReference type="EMBL" id="BMMV01000023">
    <property type="protein sequence ID" value="GGK18250.1"/>
    <property type="molecule type" value="Genomic_DNA"/>
</dbReference>
<evidence type="ECO:0000313" key="2">
    <source>
        <dbReference type="Proteomes" id="UP000660265"/>
    </source>
</evidence>
<reference evidence="2" key="1">
    <citation type="journal article" date="2019" name="Int. J. Syst. Evol. Microbiol.">
        <title>The Global Catalogue of Microorganisms (GCM) 10K type strain sequencing project: providing services to taxonomists for standard genome sequencing and annotation.</title>
        <authorList>
            <consortium name="The Broad Institute Genomics Platform"/>
            <consortium name="The Broad Institute Genome Sequencing Center for Infectious Disease"/>
            <person name="Wu L."/>
            <person name="Ma J."/>
        </authorList>
    </citation>
    <scope>NUCLEOTIDE SEQUENCE [LARGE SCALE GENOMIC DNA]</scope>
    <source>
        <strain evidence="2">CGMCC 4.7275</strain>
    </source>
</reference>
<name>A0ABQ2EP62_9ACTN</name>
<comment type="caution">
    <text evidence="1">The sequence shown here is derived from an EMBL/GenBank/DDBJ whole genome shotgun (WGS) entry which is preliminary data.</text>
</comment>
<sequence>MKVKAIDGKQAAGVGLLTVVLEHASSGVMPEGTWMSEAIEGRLMDPERSVWLIEDGGLAVSRVRLLSCPCECAEVTVYVDGAEVSRDVAPSR</sequence>
<proteinExistence type="predicted"/>